<dbReference type="EMBL" id="QYBB01000005">
    <property type="protein sequence ID" value="RYC32828.1"/>
    <property type="molecule type" value="Genomic_DNA"/>
</dbReference>
<reference evidence="1 2" key="1">
    <citation type="submission" date="2018-12" db="EMBL/GenBank/DDBJ databases">
        <authorList>
            <person name="Grouzdev D.S."/>
            <person name="Krutkina M.S."/>
        </authorList>
    </citation>
    <scope>NUCLEOTIDE SEQUENCE [LARGE SCALE GENOMIC DNA]</scope>
    <source>
        <strain evidence="1 2">RmlP026</strain>
    </source>
</reference>
<evidence type="ECO:0000313" key="1">
    <source>
        <dbReference type="EMBL" id="RYC32828.1"/>
    </source>
</evidence>
<comment type="caution">
    <text evidence="1">The sequence shown here is derived from an EMBL/GenBank/DDBJ whole genome shotgun (WGS) entry which is preliminary data.</text>
</comment>
<name>A0A4Q2UA44_9HYPH</name>
<keyword evidence="2" id="KW-1185">Reference proteome</keyword>
<proteinExistence type="predicted"/>
<accession>A0A4Q2UA44</accession>
<reference evidence="1 2" key="2">
    <citation type="submission" date="2019-02" db="EMBL/GenBank/DDBJ databases">
        <title>'Lichenibacterium ramalinii' gen. nov. sp. nov., 'Lichenibacterium minor' gen. nov. sp. nov.</title>
        <authorList>
            <person name="Pankratov T."/>
        </authorList>
    </citation>
    <scope>NUCLEOTIDE SEQUENCE [LARGE SCALE GENOMIC DNA]</scope>
    <source>
        <strain evidence="1 2">RmlP026</strain>
    </source>
</reference>
<organism evidence="1 2">
    <name type="scientific">Lichenibacterium minor</name>
    <dbReference type="NCBI Taxonomy" id="2316528"/>
    <lineage>
        <taxon>Bacteria</taxon>
        <taxon>Pseudomonadati</taxon>
        <taxon>Pseudomonadota</taxon>
        <taxon>Alphaproteobacteria</taxon>
        <taxon>Hyphomicrobiales</taxon>
        <taxon>Lichenihabitantaceae</taxon>
        <taxon>Lichenibacterium</taxon>
    </lineage>
</organism>
<dbReference type="AlphaFoldDB" id="A0A4Q2UA44"/>
<dbReference type="Proteomes" id="UP000290759">
    <property type="component" value="Unassembled WGS sequence"/>
</dbReference>
<evidence type="ECO:0000313" key="2">
    <source>
        <dbReference type="Proteomes" id="UP000290759"/>
    </source>
</evidence>
<protein>
    <submittedName>
        <fullName evidence="1">Uncharacterized protein</fullName>
    </submittedName>
</protein>
<dbReference type="RefSeq" id="WP_129224889.1">
    <property type="nucleotide sequence ID" value="NZ_QYBB01000005.1"/>
</dbReference>
<gene>
    <name evidence="1" type="ORF">D3273_07035</name>
</gene>
<sequence length="255" mass="26656">MESIGIAGSPRMETWIVDLLFGQPGQATTDTAATAPTAPPAVSVASVARSAVAAGTGHAISALQAGGTGAAPDTGTTDPKYMTVAQANALVTSNNAMTSEQISKAFYSGKGLQDPGLGVTETFSTIVQMERDAAQTYLNWANDPASAPPVRPDPDSLRAMAAQTNAYADSMQKAFDNHTLVIQKMSDIQSLNYTEREVFGGPGPDSQPESGTWSGGYDKEAMNQFISQFKDGKHLGGPFIGGVQLLMTWTDDSLT</sequence>